<gene>
    <name evidence="1" type="ORF">HETSPECPRED_010318</name>
</gene>
<evidence type="ECO:0000313" key="2">
    <source>
        <dbReference type="Proteomes" id="UP000664521"/>
    </source>
</evidence>
<keyword evidence="2" id="KW-1185">Reference proteome</keyword>
<dbReference type="Proteomes" id="UP000664521">
    <property type="component" value="Unassembled WGS sequence"/>
</dbReference>
<evidence type="ECO:0000313" key="1">
    <source>
        <dbReference type="EMBL" id="CAF9936392.1"/>
    </source>
</evidence>
<dbReference type="EMBL" id="CAJPDS010000091">
    <property type="protein sequence ID" value="CAF9936392.1"/>
    <property type="molecule type" value="Genomic_DNA"/>
</dbReference>
<reference evidence="1" key="1">
    <citation type="submission" date="2021-03" db="EMBL/GenBank/DDBJ databases">
        <authorList>
            <person name="Tagirdzhanova G."/>
        </authorList>
    </citation>
    <scope>NUCLEOTIDE SEQUENCE</scope>
</reference>
<sequence>MSNMTWRDGFRQFMTAYLSQTRMWPIGYIVESAYSPLRLEREISNRNWRDAFEDLLALHAGRDMIHPQIRKAEDDKAAEMGYRYTNDYIQTSNAIQRKIQHAQKTITEMRREFVEGGQTAWVAHLDEHVLPHMESDMESVIADAQTSKTIFEACRNMRATDLKRPGAWMISLITNGAAPGWSSLMGNQVDGPFMSFSKPEERETGISFSERELEDSLEGQEFRLGTAPPLPPRVVDQVTDGRFSSANNDVAVGLIRRYLPSASSILYQLASAQPVKLRDGSIGAEAHIVNYLADGQVEERKYLEEPGKVYEEVNNACQSMSRVRAEVVKHMYEPRENIPQGQETVDTVVQAASELNTLT</sequence>
<protein>
    <submittedName>
        <fullName evidence="1">Uncharacterized protein</fullName>
    </submittedName>
</protein>
<comment type="caution">
    <text evidence="1">The sequence shown here is derived from an EMBL/GenBank/DDBJ whole genome shotgun (WGS) entry which is preliminary data.</text>
</comment>
<accession>A0A8H3G890</accession>
<dbReference type="OrthoDB" id="4586300at2759"/>
<proteinExistence type="predicted"/>
<dbReference type="AlphaFoldDB" id="A0A8H3G890"/>
<organism evidence="1 2">
    <name type="scientific">Heterodermia speciosa</name>
    <dbReference type="NCBI Taxonomy" id="116794"/>
    <lineage>
        <taxon>Eukaryota</taxon>
        <taxon>Fungi</taxon>
        <taxon>Dikarya</taxon>
        <taxon>Ascomycota</taxon>
        <taxon>Pezizomycotina</taxon>
        <taxon>Lecanoromycetes</taxon>
        <taxon>OSLEUM clade</taxon>
        <taxon>Lecanoromycetidae</taxon>
        <taxon>Caliciales</taxon>
        <taxon>Physciaceae</taxon>
        <taxon>Heterodermia</taxon>
    </lineage>
</organism>
<name>A0A8H3G890_9LECA</name>